<protein>
    <submittedName>
        <fullName evidence="1">Uncharacterized protein</fullName>
    </submittedName>
</protein>
<proteinExistence type="predicted"/>
<comment type="caution">
    <text evidence="1">The sequence shown here is derived from an EMBL/GenBank/DDBJ whole genome shotgun (WGS) entry which is preliminary data.</text>
</comment>
<keyword evidence="2" id="KW-1185">Reference proteome</keyword>
<evidence type="ECO:0000313" key="1">
    <source>
        <dbReference type="EMBL" id="CDQ41663.1"/>
    </source>
</evidence>
<organism evidence="1 2">
    <name type="scientific">Virgibacillus massiliensis</name>
    <dbReference type="NCBI Taxonomy" id="1462526"/>
    <lineage>
        <taxon>Bacteria</taxon>
        <taxon>Bacillati</taxon>
        <taxon>Bacillota</taxon>
        <taxon>Bacilli</taxon>
        <taxon>Bacillales</taxon>
        <taxon>Bacillaceae</taxon>
        <taxon>Virgibacillus</taxon>
    </lineage>
</organism>
<dbReference type="RefSeq" id="WP_021290801.1">
    <property type="nucleotide sequence ID" value="NZ_BNER01000005.1"/>
</dbReference>
<dbReference type="Proteomes" id="UP000028875">
    <property type="component" value="Unassembled WGS sequence"/>
</dbReference>
<reference evidence="1 2" key="1">
    <citation type="submission" date="2014-03" db="EMBL/GenBank/DDBJ databases">
        <authorList>
            <person name="Urmite Genomes U."/>
        </authorList>
    </citation>
    <scope>NUCLEOTIDE SEQUENCE [LARGE SCALE GENOMIC DNA]</scope>
    <source>
        <strain evidence="1 2">Vm-5</strain>
    </source>
</reference>
<reference evidence="2" key="2">
    <citation type="submission" date="2014-05" db="EMBL/GenBank/DDBJ databases">
        <title>Draft genome sequence of Virgibacillus massiliensis Vm-5.</title>
        <authorList>
            <person name="Khelaifia S."/>
            <person name="Croce O."/>
            <person name="Lagier J.C."/>
            <person name="Raoult D."/>
        </authorList>
    </citation>
    <scope>NUCLEOTIDE SEQUENCE [LARGE SCALE GENOMIC DNA]</scope>
    <source>
        <strain evidence="2">Vm-5</strain>
    </source>
</reference>
<name>A0A024QGI3_9BACI</name>
<evidence type="ECO:0000313" key="2">
    <source>
        <dbReference type="Proteomes" id="UP000028875"/>
    </source>
</evidence>
<dbReference type="EMBL" id="CCDP010000003">
    <property type="protein sequence ID" value="CDQ41663.1"/>
    <property type="molecule type" value="Genomic_DNA"/>
</dbReference>
<dbReference type="AlphaFoldDB" id="A0A024QGI3"/>
<sequence>MPRDNNNNFYGDNDNPQHIINTILFSPFSQGNNGITGATGSIASTGPNVLSTGFSAQRTSESTINASTQSGNWTVTSPFILEQDLTLLPEDTLSKSPLVIKQQ</sequence>
<accession>A0A024QGI3</accession>
<gene>
    <name evidence="1" type="ORF">BN990_04037</name>
</gene>